<dbReference type="InterPro" id="IPR013324">
    <property type="entry name" value="RNA_pol_sigma_r3/r4-like"/>
</dbReference>
<evidence type="ECO:0000256" key="1">
    <source>
        <dbReference type="ARBA" id="ARBA00010641"/>
    </source>
</evidence>
<dbReference type="Gene3D" id="1.10.1740.10">
    <property type="match status" value="1"/>
</dbReference>
<gene>
    <name evidence="7" type="ORF">KL86DYS1_30598</name>
</gene>
<sequence length="202" mass="23780">MNKEQDLIKDLIAGKEDAYKYIYDHHYQALCTYAYQYVKDVYIAEMIVGDVIFSIWSKHDNLIINSSLRGYLMSAVKNTSINYLIREKKMEIIKSEIQSSMEKNTDVLTYLENSPLTKLIERELDLKIKDTLANMPDLTRRVFELSRFSDMKYHEIAQTLDVSVDTVKYHMKAALSRLRNDLKDYINVLIPFLLILMKKDLF</sequence>
<feature type="domain" description="RNA polymerase sigma factor 70 region 4 type 2" evidence="6">
    <location>
        <begin position="127"/>
        <end position="178"/>
    </location>
</feature>
<reference evidence="7" key="1">
    <citation type="submission" date="2016-04" db="EMBL/GenBank/DDBJ databases">
        <authorList>
            <person name="Evans L.H."/>
            <person name="Alamgir A."/>
            <person name="Owens N."/>
            <person name="Weber N.D."/>
            <person name="Virtaneva K."/>
            <person name="Barbian K."/>
            <person name="Babar A."/>
            <person name="Rosenke K."/>
        </authorList>
    </citation>
    <scope>NUCLEOTIDE SEQUENCE</scope>
    <source>
        <strain evidence="7">86-1</strain>
    </source>
</reference>
<evidence type="ECO:0000313" key="7">
    <source>
        <dbReference type="EMBL" id="SBW03523.1"/>
    </source>
</evidence>
<evidence type="ECO:0000259" key="6">
    <source>
        <dbReference type="Pfam" id="PF08281"/>
    </source>
</evidence>
<dbReference type="EMBL" id="FLUM01000003">
    <property type="protein sequence ID" value="SBW03523.1"/>
    <property type="molecule type" value="Genomic_DNA"/>
</dbReference>
<dbReference type="InterPro" id="IPR014284">
    <property type="entry name" value="RNA_pol_sigma-70_dom"/>
</dbReference>
<dbReference type="InterPro" id="IPR013325">
    <property type="entry name" value="RNA_pol_sigma_r2"/>
</dbReference>
<dbReference type="PANTHER" id="PTHR43133:SF46">
    <property type="entry name" value="RNA POLYMERASE SIGMA-70 FACTOR ECF SUBFAMILY"/>
    <property type="match status" value="1"/>
</dbReference>
<name>A0A212JVU7_9BACT</name>
<dbReference type="AlphaFoldDB" id="A0A212JVU7"/>
<dbReference type="InterPro" id="IPR014327">
    <property type="entry name" value="RNA_pol_sigma70_bacteroid"/>
</dbReference>
<keyword evidence="2" id="KW-0805">Transcription regulation</keyword>
<dbReference type="Gene3D" id="1.10.10.10">
    <property type="entry name" value="Winged helix-like DNA-binding domain superfamily/Winged helix DNA-binding domain"/>
    <property type="match status" value="1"/>
</dbReference>
<dbReference type="GO" id="GO:0006352">
    <property type="term" value="P:DNA-templated transcription initiation"/>
    <property type="evidence" value="ECO:0007669"/>
    <property type="project" value="InterPro"/>
</dbReference>
<keyword evidence="4" id="KW-0804">Transcription</keyword>
<keyword evidence="3" id="KW-0731">Sigma factor</keyword>
<dbReference type="PANTHER" id="PTHR43133">
    <property type="entry name" value="RNA POLYMERASE ECF-TYPE SIGMA FACTO"/>
    <property type="match status" value="1"/>
</dbReference>
<dbReference type="Pfam" id="PF04542">
    <property type="entry name" value="Sigma70_r2"/>
    <property type="match status" value="1"/>
</dbReference>
<accession>A0A212JVU7</accession>
<dbReference type="NCBIfam" id="TIGR02937">
    <property type="entry name" value="sigma70-ECF"/>
    <property type="match status" value="1"/>
</dbReference>
<evidence type="ECO:0000259" key="5">
    <source>
        <dbReference type="Pfam" id="PF04542"/>
    </source>
</evidence>
<comment type="similarity">
    <text evidence="1">Belongs to the sigma-70 factor family. ECF subfamily.</text>
</comment>
<dbReference type="GO" id="GO:0016987">
    <property type="term" value="F:sigma factor activity"/>
    <property type="evidence" value="ECO:0007669"/>
    <property type="project" value="UniProtKB-KW"/>
</dbReference>
<dbReference type="RefSeq" id="WP_296942562.1">
    <property type="nucleotide sequence ID" value="NZ_LT599032.1"/>
</dbReference>
<dbReference type="InterPro" id="IPR039425">
    <property type="entry name" value="RNA_pol_sigma-70-like"/>
</dbReference>
<proteinExistence type="inferred from homology"/>
<dbReference type="SUPFAM" id="SSF88659">
    <property type="entry name" value="Sigma3 and sigma4 domains of RNA polymerase sigma factors"/>
    <property type="match status" value="1"/>
</dbReference>
<dbReference type="Pfam" id="PF08281">
    <property type="entry name" value="Sigma70_r4_2"/>
    <property type="match status" value="1"/>
</dbReference>
<feature type="domain" description="RNA polymerase sigma-70 region 2" evidence="5">
    <location>
        <begin position="22"/>
        <end position="88"/>
    </location>
</feature>
<evidence type="ECO:0008006" key="8">
    <source>
        <dbReference type="Google" id="ProtNLM"/>
    </source>
</evidence>
<evidence type="ECO:0000256" key="2">
    <source>
        <dbReference type="ARBA" id="ARBA00023015"/>
    </source>
</evidence>
<evidence type="ECO:0000256" key="4">
    <source>
        <dbReference type="ARBA" id="ARBA00023163"/>
    </source>
</evidence>
<evidence type="ECO:0000256" key="3">
    <source>
        <dbReference type="ARBA" id="ARBA00023082"/>
    </source>
</evidence>
<dbReference type="InterPro" id="IPR013249">
    <property type="entry name" value="RNA_pol_sigma70_r4_t2"/>
</dbReference>
<organism evidence="7">
    <name type="scientific">uncultured Dysgonomonas sp</name>
    <dbReference type="NCBI Taxonomy" id="206096"/>
    <lineage>
        <taxon>Bacteria</taxon>
        <taxon>Pseudomonadati</taxon>
        <taxon>Bacteroidota</taxon>
        <taxon>Bacteroidia</taxon>
        <taxon>Bacteroidales</taxon>
        <taxon>Dysgonomonadaceae</taxon>
        <taxon>Dysgonomonas</taxon>
        <taxon>environmental samples</taxon>
    </lineage>
</organism>
<dbReference type="InterPro" id="IPR036388">
    <property type="entry name" value="WH-like_DNA-bd_sf"/>
</dbReference>
<dbReference type="SUPFAM" id="SSF88946">
    <property type="entry name" value="Sigma2 domain of RNA polymerase sigma factors"/>
    <property type="match status" value="1"/>
</dbReference>
<dbReference type="InterPro" id="IPR007627">
    <property type="entry name" value="RNA_pol_sigma70_r2"/>
</dbReference>
<protein>
    <recommendedName>
        <fullName evidence="8">RNA polymerase sigma-70 factor</fullName>
    </recommendedName>
</protein>
<dbReference type="GO" id="GO:0003677">
    <property type="term" value="F:DNA binding"/>
    <property type="evidence" value="ECO:0007669"/>
    <property type="project" value="InterPro"/>
</dbReference>
<dbReference type="NCBIfam" id="TIGR02985">
    <property type="entry name" value="Sig70_bacteroi1"/>
    <property type="match status" value="1"/>
</dbReference>